<keyword evidence="2" id="KW-1185">Reference proteome</keyword>
<comment type="caution">
    <text evidence="1">The sequence shown here is derived from an EMBL/GenBank/DDBJ whole genome shotgun (WGS) entry which is preliminary data.</text>
</comment>
<name>A0A397SS03_9GLOM</name>
<dbReference type="AlphaFoldDB" id="A0A397SS03"/>
<dbReference type="OrthoDB" id="2530523at2759"/>
<proteinExistence type="predicted"/>
<dbReference type="EMBL" id="QKYT01000311">
    <property type="protein sequence ID" value="RIA87396.1"/>
    <property type="molecule type" value="Genomic_DNA"/>
</dbReference>
<gene>
    <name evidence="1" type="ORF">C1645_294832</name>
</gene>
<evidence type="ECO:0000313" key="1">
    <source>
        <dbReference type="EMBL" id="RIA87396.1"/>
    </source>
</evidence>
<organism evidence="1 2">
    <name type="scientific">Glomus cerebriforme</name>
    <dbReference type="NCBI Taxonomy" id="658196"/>
    <lineage>
        <taxon>Eukaryota</taxon>
        <taxon>Fungi</taxon>
        <taxon>Fungi incertae sedis</taxon>
        <taxon>Mucoromycota</taxon>
        <taxon>Glomeromycotina</taxon>
        <taxon>Glomeromycetes</taxon>
        <taxon>Glomerales</taxon>
        <taxon>Glomeraceae</taxon>
        <taxon>Glomus</taxon>
    </lineage>
</organism>
<dbReference type="Proteomes" id="UP000265703">
    <property type="component" value="Unassembled WGS sequence"/>
</dbReference>
<accession>A0A397SS03</accession>
<evidence type="ECO:0000313" key="2">
    <source>
        <dbReference type="Proteomes" id="UP000265703"/>
    </source>
</evidence>
<protein>
    <submittedName>
        <fullName evidence="1">Uncharacterized protein</fullName>
    </submittedName>
</protein>
<sequence>MSNDFPSQYIQANGNNPFTGANTQQINTGYETQQHQPTYPWMGSDQQLVPNQTIISGATPPTTLNASNVTTNPSKSLYHTQSSETNNNFIQAQNTPVVGSNVRKSIVKQTVENNLNAIVNTSSSGISIGNNYNKSPEYSNYNIIFYQKKKFPCY</sequence>
<reference evidence="1 2" key="1">
    <citation type="submission" date="2018-06" db="EMBL/GenBank/DDBJ databases">
        <title>Comparative genomics reveals the genomic features of Rhizophagus irregularis, R. cerebriforme, R. diaphanum and Gigaspora rosea, and their symbiotic lifestyle signature.</title>
        <authorList>
            <person name="Morin E."/>
            <person name="San Clemente H."/>
            <person name="Chen E.C.H."/>
            <person name="De La Providencia I."/>
            <person name="Hainaut M."/>
            <person name="Kuo A."/>
            <person name="Kohler A."/>
            <person name="Murat C."/>
            <person name="Tang N."/>
            <person name="Roy S."/>
            <person name="Loubradou J."/>
            <person name="Henrissat B."/>
            <person name="Grigoriev I.V."/>
            <person name="Corradi N."/>
            <person name="Roux C."/>
            <person name="Martin F.M."/>
        </authorList>
    </citation>
    <scope>NUCLEOTIDE SEQUENCE [LARGE SCALE GENOMIC DNA]</scope>
    <source>
        <strain evidence="1 2">DAOM 227022</strain>
    </source>
</reference>